<accession>A0ACC3C5F8</accession>
<protein>
    <submittedName>
        <fullName evidence="1">Uncharacterized protein</fullName>
    </submittedName>
</protein>
<sequence>MEVALTACVRRACGLPTSTPVGRTESPFRATVVVDPGSRSRAIALRFGGVKRDSVLWVSSRGGLMCSCFMGTQNALFLSASSRSSDCQHTSMLRSSISDSGVSVAKFRERMQLADMASDFARPLQASYNLQAPDATAETRVGPGATKMNGAVADSPAPFLVSADENEGIEKVPAATERDKSDADENKVAKRSLRNLLSCAGELADGAVWALTADWNELCRTRAAADGEQPSDNLNQMRQLFLAFSLLGHVRDPTHLLVEDQSSSCGQRRDDQQEVIKEAATLYTHHPSAPTISVVVGRWMCDRDECGKSVEDDGARDALFNLRRRNRQRHWVIFTHALLDVLLSFIINARTTYTAATRHLSANVHCFSFRRQDVVKFGTAMLRVFIIPAETGRCPLCGPRPDFIVIDGQALGCTDPDGLHPTRDEEECPVLDIQGAKLCILENAGLRAAIVKVLRSATALTDAQETLLRNWNQRMMTQDRATVDVGAAYLFFKFFPIVDQLPMAGARSVSGNRPAPAPQPPGPAVADVEYQPSSCRKRTHGSTSRTLDDALRLDADGELNLGGKGLRATKPVETWRDRTGLCSPNIRDSPRDDDGAWLAVLQCFQAMLGETVSGMFHGHDESAIRLAAHTLRLKGAGAWREITAPLEGIGFVASFMGRFAFMIDADSRFRMALGQLLLEAVSVEKPIDDMFAKAASSPESQASGWVNAEYCRQWGGTPTPGDYQRWRVLRSSRNDEDIDDPLTSYEHFAGLPRVRPGIKDC</sequence>
<name>A0ACC3C5F8_PYRYE</name>
<comment type="caution">
    <text evidence="1">The sequence shown here is derived from an EMBL/GenBank/DDBJ whole genome shotgun (WGS) entry which is preliminary data.</text>
</comment>
<dbReference type="Proteomes" id="UP000798662">
    <property type="component" value="Chromosome 2"/>
</dbReference>
<dbReference type="EMBL" id="CM020619">
    <property type="protein sequence ID" value="KAK1865313.1"/>
    <property type="molecule type" value="Genomic_DNA"/>
</dbReference>
<gene>
    <name evidence="1" type="ORF">I4F81_007846</name>
</gene>
<evidence type="ECO:0000313" key="1">
    <source>
        <dbReference type="EMBL" id="KAK1865313.1"/>
    </source>
</evidence>
<organism evidence="1 2">
    <name type="scientific">Pyropia yezoensis</name>
    <name type="common">Susabi-nori</name>
    <name type="synonym">Porphyra yezoensis</name>
    <dbReference type="NCBI Taxonomy" id="2788"/>
    <lineage>
        <taxon>Eukaryota</taxon>
        <taxon>Rhodophyta</taxon>
        <taxon>Bangiophyceae</taxon>
        <taxon>Bangiales</taxon>
        <taxon>Bangiaceae</taxon>
        <taxon>Pyropia</taxon>
    </lineage>
</organism>
<reference evidence="1" key="1">
    <citation type="submission" date="2019-11" db="EMBL/GenBank/DDBJ databases">
        <title>Nori genome reveals adaptations in red seaweeds to the harsh intertidal environment.</title>
        <authorList>
            <person name="Wang D."/>
            <person name="Mao Y."/>
        </authorList>
    </citation>
    <scope>NUCLEOTIDE SEQUENCE</scope>
    <source>
        <tissue evidence="1">Gametophyte</tissue>
    </source>
</reference>
<evidence type="ECO:0000313" key="2">
    <source>
        <dbReference type="Proteomes" id="UP000798662"/>
    </source>
</evidence>
<proteinExistence type="predicted"/>
<keyword evidence="2" id="KW-1185">Reference proteome</keyword>